<proteinExistence type="predicted"/>
<evidence type="ECO:0000313" key="2">
    <source>
        <dbReference type="Proteomes" id="UP000598271"/>
    </source>
</evidence>
<dbReference type="RefSeq" id="WP_189563891.1">
    <property type="nucleotide sequence ID" value="NZ_BMXF01000001.1"/>
</dbReference>
<dbReference type="Proteomes" id="UP000598271">
    <property type="component" value="Unassembled WGS sequence"/>
</dbReference>
<gene>
    <name evidence="1" type="ORF">GCM10007390_17150</name>
</gene>
<reference evidence="1 2" key="1">
    <citation type="journal article" date="2014" name="Int. J. Syst. Evol. Microbiol.">
        <title>Complete genome sequence of Corynebacterium casei LMG S-19264T (=DSM 44701T), isolated from a smear-ripened cheese.</title>
        <authorList>
            <consortium name="US DOE Joint Genome Institute (JGI-PGF)"/>
            <person name="Walter F."/>
            <person name="Albersmeier A."/>
            <person name="Kalinowski J."/>
            <person name="Ruckert C."/>
        </authorList>
    </citation>
    <scope>NUCLEOTIDE SEQUENCE [LARGE SCALE GENOMIC DNA]</scope>
    <source>
        <strain evidence="1 2">KCTC 12866</strain>
    </source>
</reference>
<dbReference type="EMBL" id="BMXF01000001">
    <property type="protein sequence ID" value="GHB63883.1"/>
    <property type="molecule type" value="Genomic_DNA"/>
</dbReference>
<organism evidence="1 2">
    <name type="scientific">Persicitalea jodogahamensis</name>
    <dbReference type="NCBI Taxonomy" id="402147"/>
    <lineage>
        <taxon>Bacteria</taxon>
        <taxon>Pseudomonadati</taxon>
        <taxon>Bacteroidota</taxon>
        <taxon>Cytophagia</taxon>
        <taxon>Cytophagales</taxon>
        <taxon>Spirosomataceae</taxon>
        <taxon>Persicitalea</taxon>
    </lineage>
</organism>
<sequence>MTVKQLEGYARQLNKELKDLTPGTEEYIKKTEELKEVNGRLSNVRKDVRAVADEADGSKGIRSYLKNWVIDVFVMTVVYEAGRMIAQFVGDAVENSKKFDSAAKELSANTKITARIA</sequence>
<accession>A0A8J3D361</accession>
<protein>
    <submittedName>
        <fullName evidence="1">Uncharacterized protein</fullName>
    </submittedName>
</protein>
<name>A0A8J3D361_9BACT</name>
<dbReference type="AlphaFoldDB" id="A0A8J3D361"/>
<comment type="caution">
    <text evidence="1">The sequence shown here is derived from an EMBL/GenBank/DDBJ whole genome shotgun (WGS) entry which is preliminary data.</text>
</comment>
<keyword evidence="2" id="KW-1185">Reference proteome</keyword>
<evidence type="ECO:0000313" key="1">
    <source>
        <dbReference type="EMBL" id="GHB63883.1"/>
    </source>
</evidence>